<evidence type="ECO:0008006" key="4">
    <source>
        <dbReference type="Google" id="ProtNLM"/>
    </source>
</evidence>
<feature type="signal peptide" evidence="1">
    <location>
        <begin position="1"/>
        <end position="19"/>
    </location>
</feature>
<keyword evidence="3" id="KW-1185">Reference proteome</keyword>
<dbReference type="OrthoDB" id="883248at2"/>
<keyword evidence="1" id="KW-0732">Signal</keyword>
<evidence type="ECO:0000313" key="3">
    <source>
        <dbReference type="Proteomes" id="UP000237662"/>
    </source>
</evidence>
<reference evidence="2 3" key="1">
    <citation type="submission" date="2018-02" db="EMBL/GenBank/DDBJ databases">
        <title>Genomic Encyclopedia of Archaeal and Bacterial Type Strains, Phase II (KMG-II): from individual species to whole genera.</title>
        <authorList>
            <person name="Goeker M."/>
        </authorList>
    </citation>
    <scope>NUCLEOTIDE SEQUENCE [LARGE SCALE GENOMIC DNA]</scope>
    <source>
        <strain evidence="2 3">DSM 29526</strain>
    </source>
</reference>
<dbReference type="EMBL" id="PTJC01000007">
    <property type="protein sequence ID" value="PPK84569.1"/>
    <property type="molecule type" value="Genomic_DNA"/>
</dbReference>
<dbReference type="AlphaFoldDB" id="A0A2S6I0S1"/>
<feature type="chain" id="PRO_5015679578" description="Outer membrane protein with beta-barrel domain" evidence="1">
    <location>
        <begin position="20"/>
        <end position="184"/>
    </location>
</feature>
<evidence type="ECO:0000256" key="1">
    <source>
        <dbReference type="SAM" id="SignalP"/>
    </source>
</evidence>
<protein>
    <recommendedName>
        <fullName evidence="4">Outer membrane protein with beta-barrel domain</fullName>
    </recommendedName>
</protein>
<dbReference type="Proteomes" id="UP000237662">
    <property type="component" value="Unassembled WGS sequence"/>
</dbReference>
<name>A0A2S6I0S1_9BACT</name>
<proteinExistence type="predicted"/>
<sequence>MKSHSYLLFFSFLCFSNWANGQSAESPAAVESVYGAQIGFFGVWGYTELPLGRSVVARLEAGLDAGYRRSNDMLTGAPVIAAGPRWYYNLDKRAAKEKRIAGNAANFLSLPIAYRPGWFTLSNGDDAYTDKEITLLPTWGIRRNLGKHLNFEVGVGIGYRVRWLDFGVKRFGDVAAWVPLRIGF</sequence>
<comment type="caution">
    <text evidence="2">The sequence shown here is derived from an EMBL/GenBank/DDBJ whole genome shotgun (WGS) entry which is preliminary data.</text>
</comment>
<evidence type="ECO:0000313" key="2">
    <source>
        <dbReference type="EMBL" id="PPK84569.1"/>
    </source>
</evidence>
<gene>
    <name evidence="2" type="ORF">CLV84_3731</name>
</gene>
<organism evidence="2 3">
    <name type="scientific">Neolewinella xylanilytica</name>
    <dbReference type="NCBI Taxonomy" id="1514080"/>
    <lineage>
        <taxon>Bacteria</taxon>
        <taxon>Pseudomonadati</taxon>
        <taxon>Bacteroidota</taxon>
        <taxon>Saprospiria</taxon>
        <taxon>Saprospirales</taxon>
        <taxon>Lewinellaceae</taxon>
        <taxon>Neolewinella</taxon>
    </lineage>
</organism>
<accession>A0A2S6I0S1</accession>
<dbReference type="RefSeq" id="WP_146088872.1">
    <property type="nucleotide sequence ID" value="NZ_PTJC01000007.1"/>
</dbReference>